<evidence type="ECO:0000313" key="2">
    <source>
        <dbReference type="Proteomes" id="UP001190700"/>
    </source>
</evidence>
<gene>
    <name evidence="1" type="ORF">CYMTET_54607</name>
</gene>
<sequence length="245" mass="24903">MPCMALNYRMCDAAPSGTATFHRRPPTFQPRYAKCSCSVAAESDQKGPRVTLLRRAGQAVFAAGLSTLFFSSPALPSLAVDSAVLSDKGHAFAEAAADVLRNVDGKTLKGALRAATEVALSVDPVKAVAAIDAGLEVLETADAQLLLEVLKVAEKATTASVDAGVLIPPDEYINAVVDAAASVAGTVDSTKLSEFSSKATATLLSAGKGELGGLTFQATKVGLSVGPAKVATATTAAGELVLALR</sequence>
<accession>A0AAE0BFT5</accession>
<name>A0AAE0BFT5_9CHLO</name>
<proteinExistence type="predicted"/>
<organism evidence="1 2">
    <name type="scientific">Cymbomonas tetramitiformis</name>
    <dbReference type="NCBI Taxonomy" id="36881"/>
    <lineage>
        <taxon>Eukaryota</taxon>
        <taxon>Viridiplantae</taxon>
        <taxon>Chlorophyta</taxon>
        <taxon>Pyramimonadophyceae</taxon>
        <taxon>Pyramimonadales</taxon>
        <taxon>Pyramimonadaceae</taxon>
        <taxon>Cymbomonas</taxon>
    </lineage>
</organism>
<comment type="caution">
    <text evidence="1">The sequence shown here is derived from an EMBL/GenBank/DDBJ whole genome shotgun (WGS) entry which is preliminary data.</text>
</comment>
<evidence type="ECO:0000313" key="1">
    <source>
        <dbReference type="EMBL" id="KAK3235173.1"/>
    </source>
</evidence>
<dbReference type="AlphaFoldDB" id="A0AAE0BFT5"/>
<dbReference type="EMBL" id="LGRX02035353">
    <property type="protein sequence ID" value="KAK3235173.1"/>
    <property type="molecule type" value="Genomic_DNA"/>
</dbReference>
<reference evidence="1 2" key="1">
    <citation type="journal article" date="2015" name="Genome Biol. Evol.">
        <title>Comparative Genomics of a Bacterivorous Green Alga Reveals Evolutionary Causalities and Consequences of Phago-Mixotrophic Mode of Nutrition.</title>
        <authorList>
            <person name="Burns J.A."/>
            <person name="Paasch A."/>
            <person name="Narechania A."/>
            <person name="Kim E."/>
        </authorList>
    </citation>
    <scope>NUCLEOTIDE SEQUENCE [LARGE SCALE GENOMIC DNA]</scope>
    <source>
        <strain evidence="1 2">PLY_AMNH</strain>
    </source>
</reference>
<protein>
    <submittedName>
        <fullName evidence="1">Uncharacterized protein</fullName>
    </submittedName>
</protein>
<keyword evidence="2" id="KW-1185">Reference proteome</keyword>
<dbReference type="Proteomes" id="UP001190700">
    <property type="component" value="Unassembled WGS sequence"/>
</dbReference>